<dbReference type="EMBL" id="RDQH01000337">
    <property type="protein sequence ID" value="RXH84595.1"/>
    <property type="molecule type" value="Genomic_DNA"/>
</dbReference>
<proteinExistence type="predicted"/>
<dbReference type="STRING" id="3750.A0A498IR28"/>
<reference evidence="1 2" key="1">
    <citation type="submission" date="2018-10" db="EMBL/GenBank/DDBJ databases">
        <title>A high-quality apple genome assembly.</title>
        <authorList>
            <person name="Hu J."/>
        </authorList>
    </citation>
    <scope>NUCLEOTIDE SEQUENCE [LARGE SCALE GENOMIC DNA]</scope>
    <source>
        <strain evidence="2">cv. HFTH1</strain>
        <tissue evidence="1">Young leaf</tissue>
    </source>
</reference>
<evidence type="ECO:0000313" key="1">
    <source>
        <dbReference type="EMBL" id="RXH84595.1"/>
    </source>
</evidence>
<evidence type="ECO:0000313" key="2">
    <source>
        <dbReference type="Proteomes" id="UP000290289"/>
    </source>
</evidence>
<sequence length="191" mass="21678">MTYSCADQPNVMNVNTTCATHSPSYGLLFLTHLEFIKDQYKWDSHATIPKYWCIVVRMPQTEINAAEFTVEFYSSETNEWRETVISHSLGFSFTTYALSPSVAHIRMVYWLDYRGILIGVDPFNNFNTTIDTTANSGEICVSRAFEDVPFRFGCKPHSESDTDILCVWELKEAEDDQQVDGIAGKLKNGAC</sequence>
<gene>
    <name evidence="1" type="ORF">DVH24_032879</name>
</gene>
<protein>
    <submittedName>
        <fullName evidence="1">Uncharacterized protein</fullName>
    </submittedName>
</protein>
<accession>A0A498IR28</accession>
<dbReference type="AlphaFoldDB" id="A0A498IR28"/>
<keyword evidence="2" id="KW-1185">Reference proteome</keyword>
<dbReference type="Proteomes" id="UP000290289">
    <property type="component" value="Chromosome 11"/>
</dbReference>
<organism evidence="1 2">
    <name type="scientific">Malus domestica</name>
    <name type="common">Apple</name>
    <name type="synonym">Pyrus malus</name>
    <dbReference type="NCBI Taxonomy" id="3750"/>
    <lineage>
        <taxon>Eukaryota</taxon>
        <taxon>Viridiplantae</taxon>
        <taxon>Streptophyta</taxon>
        <taxon>Embryophyta</taxon>
        <taxon>Tracheophyta</taxon>
        <taxon>Spermatophyta</taxon>
        <taxon>Magnoliopsida</taxon>
        <taxon>eudicotyledons</taxon>
        <taxon>Gunneridae</taxon>
        <taxon>Pentapetalae</taxon>
        <taxon>rosids</taxon>
        <taxon>fabids</taxon>
        <taxon>Rosales</taxon>
        <taxon>Rosaceae</taxon>
        <taxon>Amygdaloideae</taxon>
        <taxon>Maleae</taxon>
        <taxon>Malus</taxon>
    </lineage>
</organism>
<name>A0A498IR28_MALDO</name>
<comment type="caution">
    <text evidence="1">The sequence shown here is derived from an EMBL/GenBank/DDBJ whole genome shotgun (WGS) entry which is preliminary data.</text>
</comment>